<evidence type="ECO:0000256" key="1">
    <source>
        <dbReference type="SAM" id="Phobius"/>
    </source>
</evidence>
<gene>
    <name evidence="2" type="ORF">AK812_SmicGene45873</name>
</gene>
<sequence>MFLERLILLWAAQNIDVSNEEKLAPPINFGMSFPEPFSERKLVNEFFDADDRPNLSTVLGATVSLNPNFTPVVTSDIASPFPALQLLKGLGLESSLLGNGFVVRGQLKHNPNMRGAGVRRPNLQPSLRDLSCLEDCLGLLHCFVPSTIFPSTDGKLQFLFDVTFTGWRGAAGTGRSALGGPGMNSFIESAFQTGPRRQFTCSRLDLVWAFIVVSLLLVYVNLSSPRFLAV</sequence>
<proteinExistence type="predicted"/>
<protein>
    <submittedName>
        <fullName evidence="2">Uncharacterized protein</fullName>
    </submittedName>
</protein>
<feature type="transmembrane region" description="Helical" evidence="1">
    <location>
        <begin position="206"/>
        <end position="222"/>
    </location>
</feature>
<evidence type="ECO:0000313" key="2">
    <source>
        <dbReference type="EMBL" id="OLP74549.1"/>
    </source>
</evidence>
<dbReference type="Proteomes" id="UP000186817">
    <property type="component" value="Unassembled WGS sequence"/>
</dbReference>
<keyword evidence="1" id="KW-1133">Transmembrane helix</keyword>
<keyword evidence="3" id="KW-1185">Reference proteome</keyword>
<keyword evidence="1" id="KW-0812">Transmembrane</keyword>
<accession>A0A1Q9BV51</accession>
<keyword evidence="1" id="KW-0472">Membrane</keyword>
<dbReference type="AlphaFoldDB" id="A0A1Q9BV51"/>
<comment type="caution">
    <text evidence="2">The sequence shown here is derived from an EMBL/GenBank/DDBJ whole genome shotgun (WGS) entry which is preliminary data.</text>
</comment>
<evidence type="ECO:0000313" key="3">
    <source>
        <dbReference type="Proteomes" id="UP000186817"/>
    </source>
</evidence>
<name>A0A1Q9BV51_SYMMI</name>
<organism evidence="2 3">
    <name type="scientific">Symbiodinium microadriaticum</name>
    <name type="common">Dinoflagellate</name>
    <name type="synonym">Zooxanthella microadriatica</name>
    <dbReference type="NCBI Taxonomy" id="2951"/>
    <lineage>
        <taxon>Eukaryota</taxon>
        <taxon>Sar</taxon>
        <taxon>Alveolata</taxon>
        <taxon>Dinophyceae</taxon>
        <taxon>Suessiales</taxon>
        <taxon>Symbiodiniaceae</taxon>
        <taxon>Symbiodinium</taxon>
    </lineage>
</organism>
<dbReference type="EMBL" id="LSRX01003551">
    <property type="protein sequence ID" value="OLP74549.1"/>
    <property type="molecule type" value="Genomic_DNA"/>
</dbReference>
<reference evidence="2 3" key="1">
    <citation type="submission" date="2016-02" db="EMBL/GenBank/DDBJ databases">
        <title>Genome analysis of coral dinoflagellate symbionts highlights evolutionary adaptations to a symbiotic lifestyle.</title>
        <authorList>
            <person name="Aranda M."/>
            <person name="Li Y."/>
            <person name="Liew Y.J."/>
            <person name="Baumgarten S."/>
            <person name="Simakov O."/>
            <person name="Wilson M."/>
            <person name="Piel J."/>
            <person name="Ashoor H."/>
            <person name="Bougouffa S."/>
            <person name="Bajic V.B."/>
            <person name="Ryu T."/>
            <person name="Ravasi T."/>
            <person name="Bayer T."/>
            <person name="Micklem G."/>
            <person name="Kim H."/>
            <person name="Bhak J."/>
            <person name="Lajeunesse T.C."/>
            <person name="Voolstra C.R."/>
        </authorList>
    </citation>
    <scope>NUCLEOTIDE SEQUENCE [LARGE SCALE GENOMIC DNA]</scope>
    <source>
        <strain evidence="2 3">CCMP2467</strain>
    </source>
</reference>